<sequence>MKKKLAYFSGPVIMGLTTLVPLTTISAKTNEKSDDFKVNLMAEKQSFSESNNQEDLLVKKLAVFMNKYGNRSENDYFTNQEKQEILNMKKELYNHVGLPFRQSRAWGEWWGANLWVNLTVSETNWWIKKLSNIQILADSTSILTELVDEGAGFIAEVEYPFSSKTAKMIQIIAKTVGLLSNYFNANYLNSIRNHDYNISISYRFTFGFIPSGVFKGYKHIGS</sequence>
<dbReference type="EMBL" id="CP102734">
    <property type="protein sequence ID" value="UVD81773.1"/>
    <property type="molecule type" value="Genomic_DNA"/>
</dbReference>
<protein>
    <submittedName>
        <fullName evidence="1">Uncharacterized protein</fullName>
    </submittedName>
</protein>
<gene>
    <name evidence="1" type="ORF">NV226_00435</name>
</gene>
<keyword evidence="2" id="KW-1185">Reference proteome</keyword>
<accession>A0ABY5R8E2</accession>
<reference evidence="1" key="1">
    <citation type="submission" date="2022-08" db="EMBL/GenBank/DDBJ databases">
        <title>Complete genome of Mycoplasma iguanae type strain 2327.</title>
        <authorList>
            <person name="Spergser J."/>
        </authorList>
    </citation>
    <scope>NUCLEOTIDE SEQUENCE</scope>
    <source>
        <strain evidence="1">2327</strain>
    </source>
</reference>
<dbReference type="Proteomes" id="UP001059252">
    <property type="component" value="Chromosome"/>
</dbReference>
<evidence type="ECO:0000313" key="1">
    <source>
        <dbReference type="EMBL" id="UVD81773.1"/>
    </source>
</evidence>
<organism evidence="1 2">
    <name type="scientific">Mycoplasma iguanae</name>
    <dbReference type="NCBI Taxonomy" id="292461"/>
    <lineage>
        <taxon>Bacteria</taxon>
        <taxon>Bacillati</taxon>
        <taxon>Mycoplasmatota</taxon>
        <taxon>Mollicutes</taxon>
        <taxon>Mycoplasmataceae</taxon>
        <taxon>Mycoplasma</taxon>
    </lineage>
</organism>
<proteinExistence type="predicted"/>
<name>A0ABY5R8E2_9MOLU</name>
<dbReference type="RefSeq" id="WP_258210947.1">
    <property type="nucleotide sequence ID" value="NZ_CP102734.1"/>
</dbReference>
<evidence type="ECO:0000313" key="2">
    <source>
        <dbReference type="Proteomes" id="UP001059252"/>
    </source>
</evidence>